<dbReference type="InterPro" id="IPR013222">
    <property type="entry name" value="Glyco_hyd_98_carb-bd"/>
</dbReference>
<name>A0ABV6B2A2_9DEIO</name>
<dbReference type="InterPro" id="IPR008979">
    <property type="entry name" value="Galactose-bd-like_sf"/>
</dbReference>
<gene>
    <name evidence="2" type="ORF">ACFFLM_18180</name>
</gene>
<dbReference type="SUPFAM" id="SSF49785">
    <property type="entry name" value="Galactose-binding domain-like"/>
    <property type="match status" value="1"/>
</dbReference>
<evidence type="ECO:0000313" key="3">
    <source>
        <dbReference type="Proteomes" id="UP001589733"/>
    </source>
</evidence>
<dbReference type="Gene3D" id="2.60.120.1060">
    <property type="entry name" value="NPCBM/NEW2 domain"/>
    <property type="match status" value="1"/>
</dbReference>
<protein>
    <submittedName>
        <fullName evidence="2">NPCBM/NEW2 domain-containing protein</fullName>
    </submittedName>
</protein>
<organism evidence="2 3">
    <name type="scientific">Deinococcus oregonensis</name>
    <dbReference type="NCBI Taxonomy" id="1805970"/>
    <lineage>
        <taxon>Bacteria</taxon>
        <taxon>Thermotogati</taxon>
        <taxon>Deinococcota</taxon>
        <taxon>Deinococci</taxon>
        <taxon>Deinococcales</taxon>
        <taxon>Deinococcaceae</taxon>
        <taxon>Deinococcus</taxon>
    </lineage>
</organism>
<evidence type="ECO:0000313" key="2">
    <source>
        <dbReference type="EMBL" id="MFB9993886.1"/>
    </source>
</evidence>
<dbReference type="RefSeq" id="WP_380013601.1">
    <property type="nucleotide sequence ID" value="NZ_JBHLYR010000058.1"/>
</dbReference>
<evidence type="ECO:0000259" key="1">
    <source>
        <dbReference type="SMART" id="SM00776"/>
    </source>
</evidence>
<feature type="domain" description="Glycosyl hydrolase family 98 putative carbohydrate-binding module" evidence="1">
    <location>
        <begin position="2"/>
        <end position="151"/>
    </location>
</feature>
<dbReference type="EMBL" id="JBHLYR010000058">
    <property type="protein sequence ID" value="MFB9993886.1"/>
    <property type="molecule type" value="Genomic_DNA"/>
</dbReference>
<sequence length="276" mass="30002">MTATENTLQFEPLLAVTNGWGPIELSRSNGEQAAGDGRPLTLNGVVYHQGFGVHAGSELRFSLQGANGAECTRFTAALGLDDEVGTQGSVVFQIFLDGVRKYDSGRLTGASPTQQLNLNVTGSQELRLVVTDAGDGRRSDHADWADPKVLCQPSGRLINYDFEFSPDTIEVYKDTTATANLVVSDLGTQDNGLPSGPVSFKVKIFNTSSPLEITLAEPDKTYAATTFPAQFPVRFNLSTSTPGSLQRIELLPVLEDVNAFYGYSRRFDLYWRVLPQ</sequence>
<comment type="caution">
    <text evidence="2">The sequence shown here is derived from an EMBL/GenBank/DDBJ whole genome shotgun (WGS) entry which is preliminary data.</text>
</comment>
<dbReference type="InterPro" id="IPR038637">
    <property type="entry name" value="NPCBM_sf"/>
</dbReference>
<dbReference type="Pfam" id="PF08305">
    <property type="entry name" value="NPCBM"/>
    <property type="match status" value="1"/>
</dbReference>
<keyword evidence="3" id="KW-1185">Reference proteome</keyword>
<dbReference type="Proteomes" id="UP001589733">
    <property type="component" value="Unassembled WGS sequence"/>
</dbReference>
<dbReference type="SMART" id="SM00776">
    <property type="entry name" value="NPCBM"/>
    <property type="match status" value="1"/>
</dbReference>
<accession>A0ABV6B2A2</accession>
<reference evidence="2 3" key="1">
    <citation type="submission" date="2024-09" db="EMBL/GenBank/DDBJ databases">
        <authorList>
            <person name="Sun Q."/>
            <person name="Mori K."/>
        </authorList>
    </citation>
    <scope>NUCLEOTIDE SEQUENCE [LARGE SCALE GENOMIC DNA]</scope>
    <source>
        <strain evidence="2 3">JCM 13503</strain>
    </source>
</reference>
<proteinExistence type="predicted"/>